<reference evidence="1" key="1">
    <citation type="journal article" date="2021" name="Proc. Natl. Acad. Sci. U.S.A.">
        <title>A Catalog of Tens of Thousands of Viruses from Human Metagenomes Reveals Hidden Associations with Chronic Diseases.</title>
        <authorList>
            <person name="Tisza M.J."/>
            <person name="Buck C.B."/>
        </authorList>
    </citation>
    <scope>NUCLEOTIDE SEQUENCE</scope>
    <source>
        <strain evidence="1">Cttuu15</strain>
    </source>
</reference>
<organism evidence="1">
    <name type="scientific">Siphoviridae sp. cttuu15</name>
    <dbReference type="NCBI Taxonomy" id="2825709"/>
    <lineage>
        <taxon>Viruses</taxon>
        <taxon>Duplodnaviria</taxon>
        <taxon>Heunggongvirae</taxon>
        <taxon>Uroviricota</taxon>
        <taxon>Caudoviricetes</taxon>
    </lineage>
</organism>
<accession>A0A8S5U1C6</accession>
<dbReference type="EMBL" id="BK015982">
    <property type="protein sequence ID" value="DAF88247.1"/>
    <property type="molecule type" value="Genomic_DNA"/>
</dbReference>
<sequence>MICHYFFKPVPEHLYHLPFFRWLNNLPDDEKFTYHVHQSDFSGRMSDRRLSHLYC</sequence>
<protein>
    <submittedName>
        <fullName evidence="1">Uncharacterized protein</fullName>
    </submittedName>
</protein>
<evidence type="ECO:0000313" key="1">
    <source>
        <dbReference type="EMBL" id="DAF88247.1"/>
    </source>
</evidence>
<name>A0A8S5U1C6_9CAUD</name>
<proteinExistence type="predicted"/>